<reference evidence="5" key="1">
    <citation type="submission" date="2020-06" db="EMBL/GenBank/DDBJ databases">
        <title>Unique genomic features of the anaerobic methanotrophic archaea.</title>
        <authorList>
            <person name="Chadwick G.L."/>
            <person name="Skennerton C.T."/>
            <person name="Laso-Perez R."/>
            <person name="Leu A.O."/>
            <person name="Speth D.R."/>
            <person name="Yu H."/>
            <person name="Morgan-Lang C."/>
            <person name="Hatzenpichler R."/>
            <person name="Goudeau D."/>
            <person name="Malmstrom R."/>
            <person name="Brazelton W.J."/>
            <person name="Woyke T."/>
            <person name="Hallam S.J."/>
            <person name="Tyson G.W."/>
            <person name="Wegener G."/>
            <person name="Boetius A."/>
            <person name="Orphan V."/>
        </authorList>
    </citation>
    <scope>NUCLEOTIDE SEQUENCE</scope>
</reference>
<dbReference type="InterPro" id="IPR022441">
    <property type="entry name" value="Para_beta_helix_rpt-2"/>
</dbReference>
<dbReference type="NCBIfam" id="TIGR03804">
    <property type="entry name" value="para_beta_helix"/>
    <property type="match status" value="3"/>
</dbReference>
<dbReference type="InterPro" id="IPR011050">
    <property type="entry name" value="Pectin_lyase_fold/virulence"/>
</dbReference>
<dbReference type="InterPro" id="IPR036439">
    <property type="entry name" value="Dockerin_dom_sf"/>
</dbReference>
<keyword evidence="3" id="KW-0833">Ubl conjugation pathway</keyword>
<dbReference type="InterPro" id="IPR002105">
    <property type="entry name" value="Dockerin_1_rpt"/>
</dbReference>
<proteinExistence type="predicted"/>
<dbReference type="Pfam" id="PF00404">
    <property type="entry name" value="Dockerin_1"/>
    <property type="match status" value="1"/>
</dbReference>
<dbReference type="Gene3D" id="2.160.20.10">
    <property type="entry name" value="Single-stranded right-handed beta-helix, Pectin lyase-like"/>
    <property type="match status" value="1"/>
</dbReference>
<gene>
    <name evidence="5" type="primary">slgA</name>
    <name evidence="5" type="ORF">LBHKAHFG_00010</name>
</gene>
<accession>A0A7G9YG95</accession>
<dbReference type="InterPro" id="IPR051550">
    <property type="entry name" value="SCF-Subunits/Alg-Epimerases"/>
</dbReference>
<dbReference type="SMART" id="SM00722">
    <property type="entry name" value="CASH"/>
    <property type="match status" value="2"/>
</dbReference>
<dbReference type="AlphaFoldDB" id="A0A7G9YG95"/>
<dbReference type="EMBL" id="MT631238">
    <property type="protein sequence ID" value="QNO47029.1"/>
    <property type="molecule type" value="Genomic_DNA"/>
</dbReference>
<evidence type="ECO:0000313" key="5">
    <source>
        <dbReference type="EMBL" id="QNO47029.1"/>
    </source>
</evidence>
<comment type="pathway">
    <text evidence="1">Protein modification; protein ubiquitination.</text>
</comment>
<protein>
    <submittedName>
        <fullName evidence="5">Cell surface glycoprotein</fullName>
    </submittedName>
</protein>
<dbReference type="SMART" id="SM00710">
    <property type="entry name" value="PbH1"/>
    <property type="match status" value="8"/>
</dbReference>
<dbReference type="InterPro" id="IPR016134">
    <property type="entry name" value="Dockerin_dom"/>
</dbReference>
<evidence type="ECO:0000256" key="1">
    <source>
        <dbReference type="ARBA" id="ARBA00004906"/>
    </source>
</evidence>
<evidence type="ECO:0000259" key="4">
    <source>
        <dbReference type="PROSITE" id="PS51766"/>
    </source>
</evidence>
<evidence type="ECO:0000256" key="2">
    <source>
        <dbReference type="ARBA" id="ARBA00022737"/>
    </source>
</evidence>
<dbReference type="PANTHER" id="PTHR22990">
    <property type="entry name" value="F-BOX ONLY PROTEIN"/>
    <property type="match status" value="1"/>
</dbReference>
<dbReference type="InterPro" id="IPR006626">
    <property type="entry name" value="PbH1"/>
</dbReference>
<keyword evidence="2" id="KW-0677">Repeat</keyword>
<dbReference type="InterPro" id="IPR007742">
    <property type="entry name" value="NosD_dom"/>
</dbReference>
<dbReference type="PANTHER" id="PTHR22990:SF15">
    <property type="entry name" value="F-BOX ONLY PROTEIN 10"/>
    <property type="match status" value="1"/>
</dbReference>
<name>A0A7G9YG95_9EURY</name>
<dbReference type="GO" id="GO:0004553">
    <property type="term" value="F:hydrolase activity, hydrolyzing O-glycosyl compounds"/>
    <property type="evidence" value="ECO:0007669"/>
    <property type="project" value="InterPro"/>
</dbReference>
<dbReference type="PROSITE" id="PS51766">
    <property type="entry name" value="DOCKERIN"/>
    <property type="match status" value="1"/>
</dbReference>
<dbReference type="InterPro" id="IPR012334">
    <property type="entry name" value="Pectin_lyas_fold"/>
</dbReference>
<dbReference type="Gene3D" id="1.10.1330.10">
    <property type="entry name" value="Dockerin domain"/>
    <property type="match status" value="1"/>
</dbReference>
<dbReference type="Pfam" id="PF05048">
    <property type="entry name" value="NosD"/>
    <property type="match status" value="1"/>
</dbReference>
<dbReference type="InterPro" id="IPR006633">
    <property type="entry name" value="Carb-bd_sugar_hydrolysis-dom"/>
</dbReference>
<evidence type="ECO:0000256" key="3">
    <source>
        <dbReference type="ARBA" id="ARBA00022786"/>
    </source>
</evidence>
<dbReference type="CDD" id="cd14256">
    <property type="entry name" value="Dockerin_I"/>
    <property type="match status" value="1"/>
</dbReference>
<organism evidence="5">
    <name type="scientific">Candidatus Methanogaster sp. ANME-2c ERB4</name>
    <dbReference type="NCBI Taxonomy" id="2759911"/>
    <lineage>
        <taxon>Archaea</taxon>
        <taxon>Methanobacteriati</taxon>
        <taxon>Methanobacteriota</taxon>
        <taxon>Stenosarchaea group</taxon>
        <taxon>Methanomicrobia</taxon>
        <taxon>Methanosarcinales</taxon>
        <taxon>ANME-2 cluster</taxon>
        <taxon>Candidatus Methanogasteraceae</taxon>
        <taxon>Candidatus Methanogaster</taxon>
    </lineage>
</organism>
<sequence>MKTYTIIKMTALILALITVSITTAATISCDSGDICVNETGWLRDSGAFNASGSPIHDAVNNASSGDTICVKAGSYSENVDIATAHLTLAGAGADVVNVAAADSGDYVFEVTADYVNIAGFNVAGATGSGNAGICLNKAYHCNISDNTASGNYDGIYLDSSSNNTLLKNTASNNEDNGIELWSSSNNTLTGNTANSNYCDGIYLDSSSNNTLLKNTASNNEGDGIGLYYLSDNTLAGNIANSNYHGGIYLDSSSNNTLLKNTASNNDYDGFDYYGIELCDCDNNLIYNNYFDNAYNAYDDGFNQWNITITAGANIIGGLFIGGNYWGNYTDEDSDGDGLWDTEYPIAGGDNFDYHPLCPPSSVKGDLNGDGILTSADAAIALRLAATGAPDDAADVSGDGQVTSLDALMILQAAAEVVEL</sequence>
<dbReference type="SUPFAM" id="SSF63446">
    <property type="entry name" value="Type I dockerin domain"/>
    <property type="match status" value="1"/>
</dbReference>
<dbReference type="PROSITE" id="PS51257">
    <property type="entry name" value="PROKAR_LIPOPROTEIN"/>
    <property type="match status" value="1"/>
</dbReference>
<dbReference type="SUPFAM" id="SSF51126">
    <property type="entry name" value="Pectin lyase-like"/>
    <property type="match status" value="1"/>
</dbReference>
<dbReference type="GO" id="GO:0000272">
    <property type="term" value="P:polysaccharide catabolic process"/>
    <property type="evidence" value="ECO:0007669"/>
    <property type="project" value="InterPro"/>
</dbReference>
<feature type="domain" description="Dockerin" evidence="4">
    <location>
        <begin position="359"/>
        <end position="419"/>
    </location>
</feature>